<proteinExistence type="predicted"/>
<keyword evidence="2" id="KW-0472">Membrane</keyword>
<feature type="compositionally biased region" description="Polar residues" evidence="1">
    <location>
        <begin position="492"/>
        <end position="516"/>
    </location>
</feature>
<keyword evidence="2" id="KW-0812">Transmembrane</keyword>
<sequence length="682" mass="75264">MAPVNSRSLQRRDNTGISIAIILGVVTVLVVLGILIWGILLPKLRKKKPVQYSEDYLLHLRERRNNPHFPSHPTLLRSIVKKPKKSVPRYDPRTESPFPSRPTPLRTFGYVPIPSPYSQTYLVDQSVNGSDGLFTPARVPLPPRCGVDSGYSEVYWKNKDIPNQKIATGLNGLHEYILPVPEPIHLKPRPAGRPPPLTRQLEKFPLPAPGLSRKGGLIHPGKLLQELEQRDCRLTAAKMFNTRCPKRGTTGGPLSTEAPSLGTTHGHPFTEDLHQAQGNTEELMTLSRTGEPMYERSHQSNEERKFLSHYAGMNARNQGSLSRSAPLTRPETPVADIRQRLDQTASNEDSQVCLPKRGWTPASNPFTTSGHSSTPQTSPVASIPSPPTLTSQFEAADHMGDRPTANPGLRSRRRTPSSSALPSPTKLVSSQQLEHSTAINRLSKKLSPANVFGKRMNPIRTLDVMPVTKKRDLMPRQSASSLSTVFKPMLGGTQSKQSHYASSTYSRETRGMSSAGSPGLGGMFPDSNHLTVPNHRTDALVDKQKHGRSGSMDDLKSKIDEWDLHTGYLDASSFNLVPPPLKRTFSDFGPRRSPAFDASRNFMSSEDVQETRSTISPTIRPKIRIEQWDDDVWDNDMTLVRNSGFGSTSQGQDTTRQVSSGQTREDSPLPVPGTGPGGSDWI</sequence>
<dbReference type="RefSeq" id="XP_016265164.1">
    <property type="nucleotide sequence ID" value="XM_016404159.1"/>
</dbReference>
<keyword evidence="4" id="KW-1185">Reference proteome</keyword>
<dbReference type="HOGENOM" id="CLU_032829_0_0_1"/>
<gene>
    <name evidence="3" type="ORF">PV06_03379</name>
</gene>
<feature type="region of interest" description="Disordered" evidence="1">
    <location>
        <begin position="642"/>
        <end position="682"/>
    </location>
</feature>
<evidence type="ECO:0000313" key="3">
    <source>
        <dbReference type="EMBL" id="KIW44948.1"/>
    </source>
</evidence>
<name>A0A0D2DQ50_9EURO</name>
<feature type="region of interest" description="Disordered" evidence="1">
    <location>
        <begin position="342"/>
        <end position="434"/>
    </location>
</feature>
<feature type="compositionally biased region" description="Polar residues" evidence="1">
    <location>
        <begin position="416"/>
        <end position="434"/>
    </location>
</feature>
<feature type="compositionally biased region" description="Polar residues" evidence="1">
    <location>
        <begin position="361"/>
        <end position="380"/>
    </location>
</feature>
<feature type="compositionally biased region" description="Polar residues" evidence="1">
    <location>
        <begin position="642"/>
        <end position="662"/>
    </location>
</feature>
<accession>A0A0D2DQ50</accession>
<evidence type="ECO:0000313" key="4">
    <source>
        <dbReference type="Proteomes" id="UP000053342"/>
    </source>
</evidence>
<evidence type="ECO:0000256" key="2">
    <source>
        <dbReference type="SAM" id="Phobius"/>
    </source>
</evidence>
<evidence type="ECO:0000256" key="1">
    <source>
        <dbReference type="SAM" id="MobiDB-lite"/>
    </source>
</evidence>
<feature type="region of interest" description="Disordered" evidence="1">
    <location>
        <begin position="489"/>
        <end position="525"/>
    </location>
</feature>
<organism evidence="3 4">
    <name type="scientific">Exophiala oligosperma</name>
    <dbReference type="NCBI Taxonomy" id="215243"/>
    <lineage>
        <taxon>Eukaryota</taxon>
        <taxon>Fungi</taxon>
        <taxon>Dikarya</taxon>
        <taxon>Ascomycota</taxon>
        <taxon>Pezizomycotina</taxon>
        <taxon>Eurotiomycetes</taxon>
        <taxon>Chaetothyriomycetidae</taxon>
        <taxon>Chaetothyriales</taxon>
        <taxon>Herpotrichiellaceae</taxon>
        <taxon>Exophiala</taxon>
    </lineage>
</organism>
<dbReference type="GeneID" id="27355453"/>
<dbReference type="EMBL" id="KN847334">
    <property type="protein sequence ID" value="KIW44948.1"/>
    <property type="molecule type" value="Genomic_DNA"/>
</dbReference>
<reference evidence="3 4" key="1">
    <citation type="submission" date="2015-01" db="EMBL/GenBank/DDBJ databases">
        <title>The Genome Sequence of Exophiala oligosperma CBS72588.</title>
        <authorList>
            <consortium name="The Broad Institute Genomics Platform"/>
            <person name="Cuomo C."/>
            <person name="de Hoog S."/>
            <person name="Gorbushina A."/>
            <person name="Stielow B."/>
            <person name="Teixiera M."/>
            <person name="Abouelleil A."/>
            <person name="Chapman S.B."/>
            <person name="Priest M."/>
            <person name="Young S.K."/>
            <person name="Wortman J."/>
            <person name="Nusbaum C."/>
            <person name="Birren B."/>
        </authorList>
    </citation>
    <scope>NUCLEOTIDE SEQUENCE [LARGE SCALE GENOMIC DNA]</scope>
    <source>
        <strain evidence="3 4">CBS 72588</strain>
    </source>
</reference>
<dbReference type="OrthoDB" id="4114559at2759"/>
<keyword evidence="2" id="KW-1133">Transmembrane helix</keyword>
<dbReference type="AlphaFoldDB" id="A0A0D2DQ50"/>
<protein>
    <submittedName>
        <fullName evidence="3">Uncharacterized protein</fullName>
    </submittedName>
</protein>
<dbReference type="Proteomes" id="UP000053342">
    <property type="component" value="Unassembled WGS sequence"/>
</dbReference>
<feature type="transmembrane region" description="Helical" evidence="2">
    <location>
        <begin position="17"/>
        <end position="41"/>
    </location>
</feature>
<dbReference type="VEuPathDB" id="FungiDB:PV06_03379"/>